<sequence length="506" mass="59189">MQIDYFYMCRASFELFLVRFLLLWSSKLYQSKYILKQFMFVLINIAIYGAFNRGEIKLKRLSILSLVQCLLFPLSLASIDNFMLQNFIPLLLIATFQCYWIRLNLRKFLSYVFVMLTLFTVLRLFFSLPGYGLFFIILSQCVLYLLIQLSQKRHIFSIYVFFSQVTVFLVSIVLPKYNSILDFWRFHVFTRNVVYSDNIDKLFINIFYHAALFLLGLFVTIYLISMYQGERFRPVNVVSCLVMFTHFVYKLLHFLFLDKDNGVSNFNIMVAFLLEYNTVVFVVLCLSTTAVIFTVIGLNVKYSTDPRSRNTTRKWFHLQIFLFCLYAFYLKLESFLALVLSLIILFFVFMELFRINKLMFKPMERFLGDLYTCVGHDSEVDKFEISTITMLLGILAPILFELNSEEFDWTRGGLGVFTTGVGDSMASVVGVKYRGNDQNGKSIQGMIAFFLSCLGMMVMTSMLQHGFVDNFRKMCLVSFFSSVYEYVSREEDNVAVPLLAMLLYKM</sequence>
<feature type="transmembrane region" description="Helical" evidence="10">
    <location>
        <begin position="108"/>
        <end position="126"/>
    </location>
</feature>
<keyword evidence="7" id="KW-0256">Endoplasmic reticulum</keyword>
<keyword evidence="8 10" id="KW-1133">Transmembrane helix</keyword>
<evidence type="ECO:0000256" key="4">
    <source>
        <dbReference type="ARBA" id="ARBA00022679"/>
    </source>
</evidence>
<feature type="transmembrane region" description="Helical" evidence="10">
    <location>
        <begin position="236"/>
        <end position="256"/>
    </location>
</feature>
<feature type="transmembrane region" description="Helical" evidence="10">
    <location>
        <begin position="312"/>
        <end position="329"/>
    </location>
</feature>
<dbReference type="AlphaFoldDB" id="A0A976M8T5"/>
<comment type="similarity">
    <text evidence="2">Belongs to the polyprenol kinase family.</text>
</comment>
<evidence type="ECO:0000256" key="7">
    <source>
        <dbReference type="ARBA" id="ARBA00022824"/>
    </source>
</evidence>
<protein>
    <recommendedName>
        <fullName evidence="3">dolichol kinase</fullName>
        <ecNumber evidence="3">2.7.1.108</ecNumber>
    </recommendedName>
</protein>
<evidence type="ECO:0000256" key="8">
    <source>
        <dbReference type="ARBA" id="ARBA00022989"/>
    </source>
</evidence>
<proteinExistence type="inferred from homology"/>
<evidence type="ECO:0000313" key="11">
    <source>
        <dbReference type="EMBL" id="UKJ90606.2"/>
    </source>
</evidence>
<feature type="transmembrane region" description="Helical" evidence="10">
    <location>
        <begin position="335"/>
        <end position="353"/>
    </location>
</feature>
<keyword evidence="4 11" id="KW-0808">Transferase</keyword>
<organism evidence="11 12">
    <name type="scientific">Theileria orientalis</name>
    <dbReference type="NCBI Taxonomy" id="68886"/>
    <lineage>
        <taxon>Eukaryota</taxon>
        <taxon>Sar</taxon>
        <taxon>Alveolata</taxon>
        <taxon>Apicomplexa</taxon>
        <taxon>Aconoidasida</taxon>
        <taxon>Piroplasmida</taxon>
        <taxon>Theileriidae</taxon>
        <taxon>Theileria</taxon>
    </lineage>
</organism>
<dbReference type="EC" id="2.7.1.108" evidence="3"/>
<keyword evidence="5 10" id="KW-0812">Transmembrane</keyword>
<gene>
    <name evidence="11" type="ORF">MACJ_001540</name>
</gene>
<dbReference type="GO" id="GO:0005789">
    <property type="term" value="C:endoplasmic reticulum membrane"/>
    <property type="evidence" value="ECO:0007669"/>
    <property type="project" value="UniProtKB-SubCell"/>
</dbReference>
<feature type="transmembrane region" description="Helical" evidence="10">
    <location>
        <begin position="33"/>
        <end position="51"/>
    </location>
</feature>
<dbReference type="OrthoDB" id="343846at2759"/>
<feature type="transmembrane region" description="Helical" evidence="10">
    <location>
        <begin position="202"/>
        <end position="224"/>
    </location>
</feature>
<evidence type="ECO:0000256" key="2">
    <source>
        <dbReference type="ARBA" id="ARBA00010794"/>
    </source>
</evidence>
<dbReference type="GO" id="GO:0043048">
    <property type="term" value="P:dolichyl monophosphate biosynthetic process"/>
    <property type="evidence" value="ECO:0007669"/>
    <property type="project" value="TreeGrafter"/>
</dbReference>
<dbReference type="InterPro" id="IPR032974">
    <property type="entry name" value="Polypren_kinase"/>
</dbReference>
<feature type="transmembrane region" description="Helical" evidence="10">
    <location>
        <begin position="82"/>
        <end position="101"/>
    </location>
</feature>
<evidence type="ECO:0000256" key="9">
    <source>
        <dbReference type="ARBA" id="ARBA00023136"/>
    </source>
</evidence>
<keyword evidence="9 10" id="KW-0472">Membrane</keyword>
<dbReference type="EMBL" id="CP056068">
    <property type="protein sequence ID" value="UKJ90606.2"/>
    <property type="molecule type" value="Genomic_DNA"/>
</dbReference>
<dbReference type="PANTHER" id="PTHR13205:SF15">
    <property type="entry name" value="DOLICHOL KINASE"/>
    <property type="match status" value="1"/>
</dbReference>
<evidence type="ECO:0000256" key="3">
    <source>
        <dbReference type="ARBA" id="ARBA00012132"/>
    </source>
</evidence>
<evidence type="ECO:0000313" key="12">
    <source>
        <dbReference type="Proteomes" id="UP000244803"/>
    </source>
</evidence>
<evidence type="ECO:0000256" key="1">
    <source>
        <dbReference type="ARBA" id="ARBA00004477"/>
    </source>
</evidence>
<feature type="transmembrane region" description="Helical" evidence="10">
    <location>
        <begin position="132"/>
        <end position="149"/>
    </location>
</feature>
<name>A0A976M8T5_THEOR</name>
<accession>A0A976M8T5</accession>
<dbReference type="GO" id="GO:0004168">
    <property type="term" value="F:dolichol kinase activity"/>
    <property type="evidence" value="ECO:0007669"/>
    <property type="project" value="UniProtKB-EC"/>
</dbReference>
<evidence type="ECO:0000256" key="5">
    <source>
        <dbReference type="ARBA" id="ARBA00022692"/>
    </source>
</evidence>
<evidence type="ECO:0000256" key="10">
    <source>
        <dbReference type="SAM" id="Phobius"/>
    </source>
</evidence>
<keyword evidence="6 11" id="KW-0418">Kinase</keyword>
<reference evidence="11" key="1">
    <citation type="submission" date="2022-07" db="EMBL/GenBank/DDBJ databases">
        <title>Evaluation of T. orientalis genome assembly methods using nanopore sequencing and analysis of variation between genomes.</title>
        <authorList>
            <person name="Yam J."/>
            <person name="Micallef M.L."/>
            <person name="Liu M."/>
            <person name="Djordjevic S.P."/>
            <person name="Bogema D.R."/>
            <person name="Jenkins C."/>
        </authorList>
    </citation>
    <scope>NUCLEOTIDE SEQUENCE</scope>
    <source>
        <strain evidence="11">Fish Creek</strain>
    </source>
</reference>
<dbReference type="PANTHER" id="PTHR13205">
    <property type="entry name" value="TRANSMEMBRANE PROTEIN 15-RELATED"/>
    <property type="match status" value="1"/>
</dbReference>
<dbReference type="Proteomes" id="UP000244803">
    <property type="component" value="Chromosome 2"/>
</dbReference>
<feature type="transmembrane region" description="Helical" evidence="10">
    <location>
        <begin position="276"/>
        <end position="300"/>
    </location>
</feature>
<feature type="transmembrane region" description="Helical" evidence="10">
    <location>
        <begin position="443"/>
        <end position="463"/>
    </location>
</feature>
<comment type="subcellular location">
    <subcellularLocation>
        <location evidence="1">Endoplasmic reticulum membrane</location>
        <topology evidence="1">Multi-pass membrane protein</topology>
    </subcellularLocation>
</comment>
<evidence type="ECO:0000256" key="6">
    <source>
        <dbReference type="ARBA" id="ARBA00022777"/>
    </source>
</evidence>
<feature type="transmembrane region" description="Helical" evidence="10">
    <location>
        <begin position="156"/>
        <end position="174"/>
    </location>
</feature>